<dbReference type="AlphaFoldDB" id="A0A484F3A9"/>
<evidence type="ECO:0000313" key="1">
    <source>
        <dbReference type="EMBL" id="TDQ68349.1"/>
    </source>
</evidence>
<comment type="caution">
    <text evidence="1">The sequence shown here is derived from an EMBL/GenBank/DDBJ whole genome shotgun (WGS) entry which is preliminary data.</text>
</comment>
<sequence length="56" mass="6523">MNSTKLMNEIILMWKSPKTARFTRAALQTIFLWDNLAAVVFNALRKVIQTDYSVFD</sequence>
<protein>
    <submittedName>
        <fullName evidence="1">Uncharacterized protein</fullName>
    </submittedName>
</protein>
<accession>A0A484F3A9</accession>
<reference evidence="1 2" key="1">
    <citation type="submission" date="2019-03" db="EMBL/GenBank/DDBJ databases">
        <title>Genomic Encyclopedia of Type Strains, Phase IV (KMG-IV): sequencing the most valuable type-strain genomes for metagenomic binning, comparative biology and taxonomic classification.</title>
        <authorList>
            <person name="Goeker M."/>
        </authorList>
    </citation>
    <scope>NUCLEOTIDE SEQUENCE [LARGE SCALE GENOMIC DNA]</scope>
    <source>
        <strain evidence="1 2">DSM 13328</strain>
    </source>
</reference>
<name>A0A484F3A9_9EURY</name>
<organism evidence="1 2">
    <name type="scientific">Methanimicrococcus blatticola</name>
    <dbReference type="NCBI Taxonomy" id="91560"/>
    <lineage>
        <taxon>Archaea</taxon>
        <taxon>Methanobacteriati</taxon>
        <taxon>Methanobacteriota</taxon>
        <taxon>Stenosarchaea group</taxon>
        <taxon>Methanomicrobia</taxon>
        <taxon>Methanosarcinales</taxon>
        <taxon>Methanosarcinaceae</taxon>
        <taxon>Methanimicrococcus</taxon>
    </lineage>
</organism>
<dbReference type="Proteomes" id="UP000294855">
    <property type="component" value="Unassembled WGS sequence"/>
</dbReference>
<keyword evidence="2" id="KW-1185">Reference proteome</keyword>
<evidence type="ECO:0000313" key="2">
    <source>
        <dbReference type="Proteomes" id="UP000294855"/>
    </source>
</evidence>
<dbReference type="EMBL" id="SNYS01000009">
    <property type="protein sequence ID" value="TDQ68349.1"/>
    <property type="molecule type" value="Genomic_DNA"/>
</dbReference>
<proteinExistence type="predicted"/>
<gene>
    <name evidence="1" type="ORF">C7391_1293</name>
</gene>